<organism evidence="2 3">
    <name type="scientific">Protea cynaroides</name>
    <dbReference type="NCBI Taxonomy" id="273540"/>
    <lineage>
        <taxon>Eukaryota</taxon>
        <taxon>Viridiplantae</taxon>
        <taxon>Streptophyta</taxon>
        <taxon>Embryophyta</taxon>
        <taxon>Tracheophyta</taxon>
        <taxon>Spermatophyta</taxon>
        <taxon>Magnoliopsida</taxon>
        <taxon>Proteales</taxon>
        <taxon>Proteaceae</taxon>
        <taxon>Protea</taxon>
    </lineage>
</organism>
<dbReference type="Proteomes" id="UP001141806">
    <property type="component" value="Unassembled WGS sequence"/>
</dbReference>
<feature type="region of interest" description="Disordered" evidence="1">
    <location>
        <begin position="76"/>
        <end position="100"/>
    </location>
</feature>
<evidence type="ECO:0000313" key="3">
    <source>
        <dbReference type="Proteomes" id="UP001141806"/>
    </source>
</evidence>
<sequence>MNFWIFIKNLLRNWSGFSHFERNARGRKTDFDTCVNPLLKLGDSLQLRSSWKPGQGRRSPCFFTLFQWWDRLSQTTPGTPPKTAPVPAKVPTCSLRGTLE</sequence>
<protein>
    <submittedName>
        <fullName evidence="2">Uncharacterized protein</fullName>
    </submittedName>
</protein>
<evidence type="ECO:0000313" key="2">
    <source>
        <dbReference type="EMBL" id="KAJ4972160.1"/>
    </source>
</evidence>
<comment type="caution">
    <text evidence="2">The sequence shown here is derived from an EMBL/GenBank/DDBJ whole genome shotgun (WGS) entry which is preliminary data.</text>
</comment>
<gene>
    <name evidence="2" type="ORF">NE237_005259</name>
</gene>
<reference evidence="2" key="1">
    <citation type="journal article" date="2023" name="Plant J.">
        <title>The genome of the king protea, Protea cynaroides.</title>
        <authorList>
            <person name="Chang J."/>
            <person name="Duong T.A."/>
            <person name="Schoeman C."/>
            <person name="Ma X."/>
            <person name="Roodt D."/>
            <person name="Barker N."/>
            <person name="Li Z."/>
            <person name="Van de Peer Y."/>
            <person name="Mizrachi E."/>
        </authorList>
    </citation>
    <scope>NUCLEOTIDE SEQUENCE</scope>
    <source>
        <tissue evidence="2">Young leaves</tissue>
    </source>
</reference>
<dbReference type="EMBL" id="JAMYWD010000005">
    <property type="protein sequence ID" value="KAJ4972160.1"/>
    <property type="molecule type" value="Genomic_DNA"/>
</dbReference>
<evidence type="ECO:0000256" key="1">
    <source>
        <dbReference type="SAM" id="MobiDB-lite"/>
    </source>
</evidence>
<accession>A0A9Q0QU42</accession>
<keyword evidence="3" id="KW-1185">Reference proteome</keyword>
<dbReference type="AlphaFoldDB" id="A0A9Q0QU42"/>
<proteinExistence type="predicted"/>
<name>A0A9Q0QU42_9MAGN</name>